<feature type="transmembrane region" description="Helical" evidence="6">
    <location>
        <begin position="248"/>
        <end position="269"/>
    </location>
</feature>
<protein>
    <submittedName>
        <fullName evidence="8">Amino acid transporter aATP11</fullName>
    </submittedName>
</protein>
<feature type="transmembrane region" description="Helical" evidence="6">
    <location>
        <begin position="127"/>
        <end position="151"/>
    </location>
</feature>
<feature type="transmembrane region" description="Helical" evidence="6">
    <location>
        <begin position="368"/>
        <end position="387"/>
    </location>
</feature>
<feature type="transmembrane region" description="Helical" evidence="6">
    <location>
        <begin position="172"/>
        <end position="198"/>
    </location>
</feature>
<reference evidence="8 9" key="1">
    <citation type="journal article" date="2013" name="PLoS ONE">
        <title>Predicting the Proteins of Angomonas deanei, Strigomonas culicis and Their Respective Endosymbionts Reveals New Aspects of the Trypanosomatidae Family.</title>
        <authorList>
            <person name="Motta M.C."/>
            <person name="Martins A.C."/>
            <person name="de Souza S.S."/>
            <person name="Catta-Preta C.M."/>
            <person name="Silva R."/>
            <person name="Klein C.C."/>
            <person name="de Almeida L.G."/>
            <person name="de Lima Cunha O."/>
            <person name="Ciapina L.P."/>
            <person name="Brocchi M."/>
            <person name="Colabardini A.C."/>
            <person name="de Araujo Lima B."/>
            <person name="Machado C.R."/>
            <person name="de Almeida Soares C.M."/>
            <person name="Probst C.M."/>
            <person name="de Menezes C.B."/>
            <person name="Thompson C.E."/>
            <person name="Bartholomeu D.C."/>
            <person name="Gradia D.F."/>
            <person name="Pavoni D.P."/>
            <person name="Grisard E.C."/>
            <person name="Fantinatti-Garboggini F."/>
            <person name="Marchini F.K."/>
            <person name="Rodrigues-Luiz G.F."/>
            <person name="Wagner G."/>
            <person name="Goldman G.H."/>
            <person name="Fietto J.L."/>
            <person name="Elias M.C."/>
            <person name="Goldman M.H."/>
            <person name="Sagot M.F."/>
            <person name="Pereira M."/>
            <person name="Stoco P.H."/>
            <person name="de Mendonca-Neto R.P."/>
            <person name="Teixeira S.M."/>
            <person name="Maciel T.E."/>
            <person name="de Oliveira Mendes T.A."/>
            <person name="Urmenyi T.P."/>
            <person name="de Souza W."/>
            <person name="Schenkman S."/>
            <person name="de Vasconcelos A.T."/>
        </authorList>
    </citation>
    <scope>NUCLEOTIDE SEQUENCE [LARGE SCALE GENOMIC DNA]</scope>
</reference>
<dbReference type="GO" id="GO:0015179">
    <property type="term" value="F:L-amino acid transmembrane transporter activity"/>
    <property type="evidence" value="ECO:0007669"/>
    <property type="project" value="TreeGrafter"/>
</dbReference>
<evidence type="ECO:0000313" key="8">
    <source>
        <dbReference type="EMBL" id="EPY25491.1"/>
    </source>
</evidence>
<feature type="transmembrane region" description="Helical" evidence="6">
    <location>
        <begin position="471"/>
        <end position="492"/>
    </location>
</feature>
<sequence>MSAMDSSADREGASAAPEPPVPFYGYVWPEVARPDDAEDKSDAFSLPSLDEEERGVAPERDDRPNPRRQIEQWDRERAERVAQRRQASTGFARVVQNIIPYGSIPASAFNLASSTIGAGIISLPSAWQYSGAAMAVVYSVIFYLLTVFSVYCMGKAAQATGVRNYPKNVELLLGRFAGYILAVILFISSFGGQISYVISLHDIMIAFLDDAASTPAYLKTTSGQRLITGIIWLCVMLPLCIPKEVNSLRYFSTAAVSIIVYFVITMIIHSCQNGIKTGAYKEMVMFQTGNTAVCGIAIFIFAFGCQLNVFEVFGELYKPTMRRLTITSFVASGGCFVLYVLAGLFGYMDFGSAVTGSALKLYNPVKSPMMGIGYAGLMLKLSVAYGMHSIPVRECAYHVLGLECQTLAYWKHALIVTFLALCSLILGLFIPNVNVVFGISGGLCGGFIAILFPGLMYMYSGNFTRKSVGSFDYFAAYLLVIVGAICIVWGTGGTVYSEVLNW</sequence>
<evidence type="ECO:0000256" key="5">
    <source>
        <dbReference type="SAM" id="MobiDB-lite"/>
    </source>
</evidence>
<dbReference type="PANTHER" id="PTHR22950">
    <property type="entry name" value="AMINO ACID TRANSPORTER"/>
    <property type="match status" value="1"/>
</dbReference>
<proteinExistence type="predicted"/>
<evidence type="ECO:0000256" key="1">
    <source>
        <dbReference type="ARBA" id="ARBA00004141"/>
    </source>
</evidence>
<feature type="region of interest" description="Disordered" evidence="5">
    <location>
        <begin position="1"/>
        <end position="75"/>
    </location>
</feature>
<organism evidence="8 9">
    <name type="scientific">Strigomonas culicis</name>
    <dbReference type="NCBI Taxonomy" id="28005"/>
    <lineage>
        <taxon>Eukaryota</taxon>
        <taxon>Discoba</taxon>
        <taxon>Euglenozoa</taxon>
        <taxon>Kinetoplastea</taxon>
        <taxon>Metakinetoplastina</taxon>
        <taxon>Trypanosomatida</taxon>
        <taxon>Trypanosomatidae</taxon>
        <taxon>Strigomonadinae</taxon>
        <taxon>Strigomonas</taxon>
    </lineage>
</organism>
<keyword evidence="2 6" id="KW-0812">Transmembrane</keyword>
<feature type="transmembrane region" description="Helical" evidence="6">
    <location>
        <begin position="289"/>
        <end position="314"/>
    </location>
</feature>
<keyword evidence="9" id="KW-1185">Reference proteome</keyword>
<comment type="subcellular location">
    <subcellularLocation>
        <location evidence="1">Membrane</location>
        <topology evidence="1">Multi-pass membrane protein</topology>
    </subcellularLocation>
</comment>
<dbReference type="AlphaFoldDB" id="S9VEG4"/>
<feature type="transmembrane region" description="Helical" evidence="6">
    <location>
        <begin position="436"/>
        <end position="459"/>
    </location>
</feature>
<evidence type="ECO:0000256" key="6">
    <source>
        <dbReference type="SAM" id="Phobius"/>
    </source>
</evidence>
<keyword evidence="3 6" id="KW-1133">Transmembrane helix</keyword>
<dbReference type="OrthoDB" id="28208at2759"/>
<comment type="caution">
    <text evidence="8">The sequence shown here is derived from an EMBL/GenBank/DDBJ whole genome shotgun (WGS) entry which is preliminary data.</text>
</comment>
<dbReference type="Pfam" id="PF01490">
    <property type="entry name" value="Aa_trans"/>
    <property type="match status" value="1"/>
</dbReference>
<feature type="transmembrane region" description="Helical" evidence="6">
    <location>
        <begin position="223"/>
        <end position="241"/>
    </location>
</feature>
<evidence type="ECO:0000256" key="2">
    <source>
        <dbReference type="ARBA" id="ARBA00022692"/>
    </source>
</evidence>
<evidence type="ECO:0000256" key="4">
    <source>
        <dbReference type="ARBA" id="ARBA00023136"/>
    </source>
</evidence>
<feature type="transmembrane region" description="Helical" evidence="6">
    <location>
        <begin position="408"/>
        <end position="430"/>
    </location>
</feature>
<dbReference type="InterPro" id="IPR013057">
    <property type="entry name" value="AA_transpt_TM"/>
</dbReference>
<feature type="compositionally biased region" description="Basic and acidic residues" evidence="5">
    <location>
        <begin position="54"/>
        <end position="75"/>
    </location>
</feature>
<dbReference type="GO" id="GO:0016020">
    <property type="term" value="C:membrane"/>
    <property type="evidence" value="ECO:0007669"/>
    <property type="project" value="UniProtKB-SubCell"/>
</dbReference>
<keyword evidence="4 6" id="KW-0472">Membrane</keyword>
<evidence type="ECO:0000259" key="7">
    <source>
        <dbReference type="Pfam" id="PF01490"/>
    </source>
</evidence>
<evidence type="ECO:0000313" key="9">
    <source>
        <dbReference type="Proteomes" id="UP000015354"/>
    </source>
</evidence>
<name>S9VEG4_9TRYP</name>
<dbReference type="PANTHER" id="PTHR22950:SF301">
    <property type="entry name" value="ACID TRANSPORTER, PUTATIVE-RELATED"/>
    <property type="match status" value="1"/>
</dbReference>
<accession>S9VEG4</accession>
<feature type="domain" description="Amino acid transporter transmembrane" evidence="7">
    <location>
        <begin position="103"/>
        <end position="495"/>
    </location>
</feature>
<feature type="transmembrane region" description="Helical" evidence="6">
    <location>
        <begin position="326"/>
        <end position="348"/>
    </location>
</feature>
<dbReference type="Proteomes" id="UP000015354">
    <property type="component" value="Unassembled WGS sequence"/>
</dbReference>
<feature type="transmembrane region" description="Helical" evidence="6">
    <location>
        <begin position="98"/>
        <end position="121"/>
    </location>
</feature>
<gene>
    <name evidence="8" type="ORF">STCU_06752</name>
</gene>
<dbReference type="GO" id="GO:0005737">
    <property type="term" value="C:cytoplasm"/>
    <property type="evidence" value="ECO:0007669"/>
    <property type="project" value="TreeGrafter"/>
</dbReference>
<dbReference type="EMBL" id="ATMH01006752">
    <property type="protein sequence ID" value="EPY25491.1"/>
    <property type="molecule type" value="Genomic_DNA"/>
</dbReference>
<evidence type="ECO:0000256" key="3">
    <source>
        <dbReference type="ARBA" id="ARBA00022989"/>
    </source>
</evidence>